<keyword evidence="2" id="KW-0732">Signal</keyword>
<sequence>MIRPLVLIAPIIAGIVSLTTPARASTSDTEVADCLYAAAAVHHVPATLLYAILGVEGGRLGAVSQNTNGSVDIGPMQVNDLWLPQLMMHWSASREAAFLALRDSVCANFEAGAWILSKGFAETGDYWDAVARYHSHSGVEKARYLQRILERFEAMERARRASPTTIASR</sequence>
<accession>A0A060QCR6</accession>
<reference evidence="4 5" key="1">
    <citation type="journal article" date="2014" name="Genome Biol. Evol.">
        <title>Acetic acid bacteria genomes reveal functional traits for adaptation to life in insect guts.</title>
        <authorList>
            <person name="Chouaia B."/>
            <person name="Gaiarsa S."/>
            <person name="Crotti E."/>
            <person name="Comandatore F."/>
            <person name="Degli Esposti M."/>
            <person name="Ricci I."/>
            <person name="Alma A."/>
            <person name="Favia G."/>
            <person name="Bandi C."/>
            <person name="Daffonchio D."/>
        </authorList>
    </citation>
    <scope>NUCLEOTIDE SEQUENCE [LARGE SCALE GENOMIC DNA]</scope>
    <source>
        <strain evidence="4 5">SF2.1</strain>
    </source>
</reference>
<dbReference type="SUPFAM" id="SSF53955">
    <property type="entry name" value="Lysozyme-like"/>
    <property type="match status" value="1"/>
</dbReference>
<evidence type="ECO:0000313" key="5">
    <source>
        <dbReference type="Proteomes" id="UP000027583"/>
    </source>
</evidence>
<dbReference type="InterPro" id="IPR023346">
    <property type="entry name" value="Lysozyme-like_dom_sf"/>
</dbReference>
<dbReference type="CDD" id="cd13400">
    <property type="entry name" value="LT_IagB-like"/>
    <property type="match status" value="1"/>
</dbReference>
<dbReference type="EMBL" id="CBLX010000006">
    <property type="protein sequence ID" value="CDG38939.1"/>
    <property type="molecule type" value="Genomic_DNA"/>
</dbReference>
<feature type="domain" description="Transglycosylase SLT" evidence="3">
    <location>
        <begin position="36"/>
        <end position="135"/>
    </location>
</feature>
<reference evidence="4 5" key="2">
    <citation type="journal article" date="2014" name="PLoS ONE">
        <title>Evolution of mitochondria reconstructed from the energy metabolism of living bacteria.</title>
        <authorList>
            <person name="Degli Esposti M."/>
            <person name="Chouaia B."/>
            <person name="Comandatore F."/>
            <person name="Crotti E."/>
            <person name="Sassera D."/>
            <person name="Lievens P.M."/>
            <person name="Daffonchio D."/>
            <person name="Bandi C."/>
        </authorList>
    </citation>
    <scope>NUCLEOTIDE SEQUENCE [LARGE SCALE GENOMIC DNA]</scope>
    <source>
        <strain evidence="4 5">SF2.1</strain>
    </source>
</reference>
<name>A0A060QCR6_9PROT</name>
<evidence type="ECO:0000259" key="3">
    <source>
        <dbReference type="Pfam" id="PF01464"/>
    </source>
</evidence>
<comment type="caution">
    <text evidence="4">The sequence shown here is derived from an EMBL/GenBank/DDBJ whole genome shotgun (WGS) entry which is preliminary data.</text>
</comment>
<gene>
    <name evidence="4" type="ORF">ASAP_0894</name>
</gene>
<evidence type="ECO:0000313" key="4">
    <source>
        <dbReference type="EMBL" id="CDG38939.1"/>
    </source>
</evidence>
<dbReference type="AlphaFoldDB" id="A0A060QCR6"/>
<feature type="signal peptide" evidence="2">
    <location>
        <begin position="1"/>
        <end position="24"/>
    </location>
</feature>
<comment type="similarity">
    <text evidence="1">Belongs to the virb1 family.</text>
</comment>
<dbReference type="Proteomes" id="UP000027583">
    <property type="component" value="Unassembled WGS sequence"/>
</dbReference>
<dbReference type="RefSeq" id="WP_035444040.1">
    <property type="nucleotide sequence ID" value="NZ_CBLX010000006.1"/>
</dbReference>
<protein>
    <recommendedName>
        <fullName evidence="3">Transglycosylase SLT domain-containing protein</fullName>
    </recommendedName>
</protein>
<dbReference type="eggNOG" id="COG0741">
    <property type="taxonomic scope" value="Bacteria"/>
</dbReference>
<dbReference type="Pfam" id="PF01464">
    <property type="entry name" value="SLT"/>
    <property type="match status" value="1"/>
</dbReference>
<feature type="chain" id="PRO_5001585436" description="Transglycosylase SLT domain-containing protein" evidence="2">
    <location>
        <begin position="25"/>
        <end position="169"/>
    </location>
</feature>
<dbReference type="InterPro" id="IPR008258">
    <property type="entry name" value="Transglycosylase_SLT_dom_1"/>
</dbReference>
<evidence type="ECO:0000256" key="2">
    <source>
        <dbReference type="SAM" id="SignalP"/>
    </source>
</evidence>
<dbReference type="Gene3D" id="1.10.530.10">
    <property type="match status" value="1"/>
</dbReference>
<proteinExistence type="inferred from homology"/>
<organism evidence="4 5">
    <name type="scientific">Asaia bogorensis</name>
    <dbReference type="NCBI Taxonomy" id="91915"/>
    <lineage>
        <taxon>Bacteria</taxon>
        <taxon>Pseudomonadati</taxon>
        <taxon>Pseudomonadota</taxon>
        <taxon>Alphaproteobacteria</taxon>
        <taxon>Acetobacterales</taxon>
        <taxon>Acetobacteraceae</taxon>
        <taxon>Asaia</taxon>
    </lineage>
</organism>
<evidence type="ECO:0000256" key="1">
    <source>
        <dbReference type="ARBA" id="ARBA00009387"/>
    </source>
</evidence>